<proteinExistence type="predicted"/>
<dbReference type="Pfam" id="PF09339">
    <property type="entry name" value="HTH_IclR"/>
    <property type="match status" value="1"/>
</dbReference>
<feature type="domain" description="IclR-ED" evidence="5">
    <location>
        <begin position="49"/>
        <end position="229"/>
    </location>
</feature>
<sequence length="238" mass="26287">MEKPDMFLGEIAEKSKLSKSTVHRLLATMILCGYVKQNEDNQKYSLSLKLFRLGSIVGGTMSLRSVALSFMKQLCGEISETVGLSIVDDDYRVCIEMVESAEVVRNFVKVGQRVPLYQGASSMVLLSFMPEARKRRLIEQGEKDGQLLMTAPELMDRLEQIVRLGYGTSINDRIPGAFSVSAPVFDHSGHVVASLTAAGPVQRLTDNRLQFLIEKVTQSAHQISAAMGHSGVMMETTR</sequence>
<dbReference type="InterPro" id="IPR014757">
    <property type="entry name" value="Tscrpt_reg_IclR_C"/>
</dbReference>
<dbReference type="InterPro" id="IPR029016">
    <property type="entry name" value="GAF-like_dom_sf"/>
</dbReference>
<dbReference type="Pfam" id="PF01614">
    <property type="entry name" value="IclR_C"/>
    <property type="match status" value="1"/>
</dbReference>
<dbReference type="Gene3D" id="1.10.10.10">
    <property type="entry name" value="Winged helix-like DNA-binding domain superfamily/Winged helix DNA-binding domain"/>
    <property type="match status" value="1"/>
</dbReference>
<dbReference type="PANTHER" id="PTHR30136:SF24">
    <property type="entry name" value="HTH-TYPE TRANSCRIPTIONAL REPRESSOR ALLR"/>
    <property type="match status" value="1"/>
</dbReference>
<dbReference type="GO" id="GO:0003700">
    <property type="term" value="F:DNA-binding transcription factor activity"/>
    <property type="evidence" value="ECO:0007669"/>
    <property type="project" value="TreeGrafter"/>
</dbReference>
<name>A0A7X2Z8U9_9BACL</name>
<dbReference type="AlphaFoldDB" id="A0A7X2Z8U9"/>
<evidence type="ECO:0000256" key="2">
    <source>
        <dbReference type="ARBA" id="ARBA00023125"/>
    </source>
</evidence>
<dbReference type="GO" id="GO:0003677">
    <property type="term" value="F:DNA binding"/>
    <property type="evidence" value="ECO:0007669"/>
    <property type="project" value="UniProtKB-KW"/>
</dbReference>
<dbReference type="SUPFAM" id="SSF55781">
    <property type="entry name" value="GAF domain-like"/>
    <property type="match status" value="1"/>
</dbReference>
<gene>
    <name evidence="6" type="ORF">GNP93_06800</name>
</gene>
<dbReference type="EMBL" id="WNZX01000004">
    <property type="protein sequence ID" value="MUG70386.1"/>
    <property type="molecule type" value="Genomic_DNA"/>
</dbReference>
<keyword evidence="2" id="KW-0238">DNA-binding</keyword>
<dbReference type="InterPro" id="IPR036390">
    <property type="entry name" value="WH_DNA-bd_sf"/>
</dbReference>
<evidence type="ECO:0000256" key="1">
    <source>
        <dbReference type="ARBA" id="ARBA00023015"/>
    </source>
</evidence>
<dbReference type="PROSITE" id="PS51078">
    <property type="entry name" value="ICLR_ED"/>
    <property type="match status" value="1"/>
</dbReference>
<dbReference type="Gene3D" id="3.30.450.40">
    <property type="match status" value="1"/>
</dbReference>
<evidence type="ECO:0000313" key="6">
    <source>
        <dbReference type="EMBL" id="MUG70386.1"/>
    </source>
</evidence>
<keyword evidence="1" id="KW-0805">Transcription regulation</keyword>
<evidence type="ECO:0000313" key="7">
    <source>
        <dbReference type="Proteomes" id="UP000450917"/>
    </source>
</evidence>
<comment type="caution">
    <text evidence="6">The sequence shown here is derived from an EMBL/GenBank/DDBJ whole genome shotgun (WGS) entry which is preliminary data.</text>
</comment>
<keyword evidence="3" id="KW-0804">Transcription</keyword>
<dbReference type="InterPro" id="IPR050707">
    <property type="entry name" value="HTH_MetabolicPath_Reg"/>
</dbReference>
<dbReference type="SMART" id="SM00346">
    <property type="entry name" value="HTH_ICLR"/>
    <property type="match status" value="1"/>
</dbReference>
<dbReference type="InterPro" id="IPR005471">
    <property type="entry name" value="Tscrpt_reg_IclR_N"/>
</dbReference>
<reference evidence="6 7" key="1">
    <citation type="submission" date="2019-11" db="EMBL/GenBank/DDBJ databases">
        <title>Draft genome sequences of five Paenibacillus species of dairy origin.</title>
        <authorList>
            <person name="Olajide A.M."/>
            <person name="Chen S."/>
            <person name="Lapointe G."/>
        </authorList>
    </citation>
    <scope>NUCLEOTIDE SEQUENCE [LARGE SCALE GENOMIC DNA]</scope>
    <source>
        <strain evidence="6 7">2CS3</strain>
    </source>
</reference>
<evidence type="ECO:0000259" key="5">
    <source>
        <dbReference type="PROSITE" id="PS51078"/>
    </source>
</evidence>
<dbReference type="PANTHER" id="PTHR30136">
    <property type="entry name" value="HELIX-TURN-HELIX TRANSCRIPTIONAL REGULATOR, ICLR FAMILY"/>
    <property type="match status" value="1"/>
</dbReference>
<dbReference type="InterPro" id="IPR036388">
    <property type="entry name" value="WH-like_DNA-bd_sf"/>
</dbReference>
<protein>
    <submittedName>
        <fullName evidence="6">Helix-turn-helix domain-containing protein</fullName>
    </submittedName>
</protein>
<keyword evidence="7" id="KW-1185">Reference proteome</keyword>
<evidence type="ECO:0000259" key="4">
    <source>
        <dbReference type="PROSITE" id="PS51077"/>
    </source>
</evidence>
<dbReference type="SUPFAM" id="SSF46785">
    <property type="entry name" value="Winged helix' DNA-binding domain"/>
    <property type="match status" value="1"/>
</dbReference>
<feature type="domain" description="HTH iclR-type" evidence="4">
    <location>
        <begin position="1"/>
        <end position="48"/>
    </location>
</feature>
<dbReference type="Proteomes" id="UP000450917">
    <property type="component" value="Unassembled WGS sequence"/>
</dbReference>
<evidence type="ECO:0000256" key="3">
    <source>
        <dbReference type="ARBA" id="ARBA00023163"/>
    </source>
</evidence>
<dbReference type="GO" id="GO:0045892">
    <property type="term" value="P:negative regulation of DNA-templated transcription"/>
    <property type="evidence" value="ECO:0007669"/>
    <property type="project" value="TreeGrafter"/>
</dbReference>
<organism evidence="6 7">
    <name type="scientific">Paenibacillus validus</name>
    <dbReference type="NCBI Taxonomy" id="44253"/>
    <lineage>
        <taxon>Bacteria</taxon>
        <taxon>Bacillati</taxon>
        <taxon>Bacillota</taxon>
        <taxon>Bacilli</taxon>
        <taxon>Bacillales</taxon>
        <taxon>Paenibacillaceae</taxon>
        <taxon>Paenibacillus</taxon>
    </lineage>
</organism>
<accession>A0A7X2Z8U9</accession>
<dbReference type="PROSITE" id="PS51077">
    <property type="entry name" value="HTH_ICLR"/>
    <property type="match status" value="1"/>
</dbReference>